<dbReference type="Pfam" id="PF09084">
    <property type="entry name" value="NMT1"/>
    <property type="match status" value="1"/>
</dbReference>
<dbReference type="PANTHER" id="PTHR30024:SF47">
    <property type="entry name" value="TAURINE-BINDING PERIPLASMIC PROTEIN"/>
    <property type="match status" value="1"/>
</dbReference>
<dbReference type="EMBL" id="CP000478">
    <property type="protein sequence ID" value="ABK19160.1"/>
    <property type="molecule type" value="Genomic_DNA"/>
</dbReference>
<evidence type="ECO:0000256" key="3">
    <source>
        <dbReference type="ARBA" id="ARBA00022729"/>
    </source>
</evidence>
<proteinExistence type="inferred from homology"/>
<dbReference type="InterPro" id="IPR015168">
    <property type="entry name" value="SsuA/THI5"/>
</dbReference>
<sequence precursor="true">MPARTGIRAVPADSSYCGSVDDDFHASLKRARRLAMRWNGRNRAFLTVLGLGFLISRFAWGVQYVDSPPLVKVVHGPVGQVQKSASVQVPLITWGGDIATILANGNARVTAKGSIFDRLGLNLKLVREDDFKKQVEAYRRGDTPYLRGTLGMLAMASELLAGDPRTKPVVIYQMTWSSGGDALVVKEGIKTVSDLKGRTIAVQAYGPHVQLLTEMLRDAGLSIRDVTIKWTRDLTGTESTPAKALSSPDVHAATVITPDALMLTSNGTVGTGAEGSIRGARILLTTKTANRIIADVYAVRSDYFAAHRDQVENFVRGLMLAEEELRDLFKNKEPRLKDYQKSVAAAAEILLDSAQAVADAEAMYNDCEYVGFRGNVRFFTDQNYPRKLSKLNEEAQTAFASIGLIGKGIPLDHASWDYERFKTGLKDTAGVEIQRFDKERVASVITRKQQQGTLAEGELFSFEVYFQPNQNTFPADLYADSFGRVVELASTYGGALISVEGHSDPMAYLNGKKQGQPEVVLGRIKQSAKNLSLTRAAAVRDSVIAYARNRGITLDESQFAVVGHGIMQPRSGICGSDPCPPKTEQEWRDNMRVEFRIIQVEAESAVFKPL</sequence>
<dbReference type="PANTHER" id="PTHR30024">
    <property type="entry name" value="ALIPHATIC SULFONATES-BINDING PROTEIN-RELATED"/>
    <property type="match status" value="1"/>
</dbReference>
<dbReference type="Gene3D" id="3.30.1330.60">
    <property type="entry name" value="OmpA-like domain"/>
    <property type="match status" value="1"/>
</dbReference>
<dbReference type="GO" id="GO:0042597">
    <property type="term" value="C:periplasmic space"/>
    <property type="evidence" value="ECO:0007669"/>
    <property type="project" value="UniProtKB-SubCell"/>
</dbReference>
<dbReference type="Proteomes" id="UP000001784">
    <property type="component" value="Chromosome"/>
</dbReference>
<organism evidence="6 7">
    <name type="scientific">Syntrophobacter fumaroxidans (strain DSM 10017 / MPOB)</name>
    <dbReference type="NCBI Taxonomy" id="335543"/>
    <lineage>
        <taxon>Bacteria</taxon>
        <taxon>Pseudomonadati</taxon>
        <taxon>Thermodesulfobacteriota</taxon>
        <taxon>Syntrophobacteria</taxon>
        <taxon>Syntrophobacterales</taxon>
        <taxon>Syntrophobacteraceae</taxon>
        <taxon>Syntrophobacter</taxon>
    </lineage>
</organism>
<keyword evidence="3" id="KW-0732">Signal</keyword>
<keyword evidence="4" id="KW-0472">Membrane</keyword>
<name>A0LP08_SYNFM</name>
<dbReference type="InParanoid" id="A0LP08"/>
<evidence type="ECO:0000256" key="4">
    <source>
        <dbReference type="SAM" id="Phobius"/>
    </source>
</evidence>
<evidence type="ECO:0000256" key="2">
    <source>
        <dbReference type="ARBA" id="ARBA00010742"/>
    </source>
</evidence>
<dbReference type="SUPFAM" id="SSF103088">
    <property type="entry name" value="OmpA-like"/>
    <property type="match status" value="1"/>
</dbReference>
<reference evidence="6 7" key="1">
    <citation type="submission" date="2006-10" db="EMBL/GenBank/DDBJ databases">
        <title>Complete sequence of Syntrophobacter fumaroxidans MPOB.</title>
        <authorList>
            <consortium name="US DOE Joint Genome Institute"/>
            <person name="Copeland A."/>
            <person name="Lucas S."/>
            <person name="Lapidus A."/>
            <person name="Barry K."/>
            <person name="Detter J.C."/>
            <person name="Glavina del Rio T."/>
            <person name="Hammon N."/>
            <person name="Israni S."/>
            <person name="Pitluck S."/>
            <person name="Goltsman E.G."/>
            <person name="Martinez M."/>
            <person name="Schmutz J."/>
            <person name="Larimer F."/>
            <person name="Land M."/>
            <person name="Hauser L."/>
            <person name="Kyrpides N."/>
            <person name="Kim E."/>
            <person name="Boone D.R."/>
            <person name="Brockman F."/>
            <person name="Culley D."/>
            <person name="Ferry J."/>
            <person name="Gunsalus R."/>
            <person name="McInerney M.J."/>
            <person name="Morrison M."/>
            <person name="Plugge C."/>
            <person name="Rohlin L."/>
            <person name="Scholten J."/>
            <person name="Sieber J."/>
            <person name="Stams A.J.M."/>
            <person name="Worm P."/>
            <person name="Henstra A.M."/>
            <person name="Richardson P."/>
        </authorList>
    </citation>
    <scope>NUCLEOTIDE SEQUENCE [LARGE SCALE GENOMIC DNA]</scope>
    <source>
        <strain evidence="7">DSM 10017 / MPOB</strain>
    </source>
</reference>
<dbReference type="HOGENOM" id="CLU_463038_0_0_7"/>
<comment type="similarity">
    <text evidence="2">Belongs to the bacterial solute-binding protein SsuA/TauA family.</text>
</comment>
<keyword evidence="4" id="KW-1133">Transmembrane helix</keyword>
<dbReference type="InterPro" id="IPR036737">
    <property type="entry name" value="OmpA-like_sf"/>
</dbReference>
<keyword evidence="7" id="KW-1185">Reference proteome</keyword>
<dbReference type="KEGG" id="sfu:Sfum_3489"/>
<evidence type="ECO:0000313" key="7">
    <source>
        <dbReference type="Proteomes" id="UP000001784"/>
    </source>
</evidence>
<dbReference type="Gene3D" id="3.40.190.10">
    <property type="entry name" value="Periplasmic binding protein-like II"/>
    <property type="match status" value="2"/>
</dbReference>
<dbReference type="eggNOG" id="COG0715">
    <property type="taxonomic scope" value="Bacteria"/>
</dbReference>
<feature type="transmembrane region" description="Helical" evidence="4">
    <location>
        <begin position="42"/>
        <end position="60"/>
    </location>
</feature>
<dbReference type="OrthoDB" id="9783110at2"/>
<keyword evidence="4" id="KW-0812">Transmembrane</keyword>
<evidence type="ECO:0000259" key="5">
    <source>
        <dbReference type="Pfam" id="PF09084"/>
    </source>
</evidence>
<accession>A0LP08</accession>
<evidence type="ECO:0000256" key="1">
    <source>
        <dbReference type="ARBA" id="ARBA00004418"/>
    </source>
</evidence>
<dbReference type="eggNOG" id="COG2885">
    <property type="taxonomic scope" value="Bacteria"/>
</dbReference>
<dbReference type="AlphaFoldDB" id="A0LP08"/>
<comment type="subcellular location">
    <subcellularLocation>
        <location evidence="1">Periplasm</location>
    </subcellularLocation>
</comment>
<dbReference type="SUPFAM" id="SSF53850">
    <property type="entry name" value="Periplasmic binding protein-like II"/>
    <property type="match status" value="1"/>
</dbReference>
<evidence type="ECO:0000313" key="6">
    <source>
        <dbReference type="EMBL" id="ABK19160.1"/>
    </source>
</evidence>
<gene>
    <name evidence="6" type="ordered locus">Sfum_3489</name>
</gene>
<dbReference type="STRING" id="335543.Sfum_3489"/>
<protein>
    <submittedName>
        <fullName evidence="6">ABC-type nitrate/sulfonate/bicarbonate transport system, periplasmic components</fullName>
    </submittedName>
</protein>
<feature type="domain" description="SsuA/THI5-like" evidence="5">
    <location>
        <begin position="185"/>
        <end position="317"/>
    </location>
</feature>